<evidence type="ECO:0000256" key="3">
    <source>
        <dbReference type="ARBA" id="ARBA00022816"/>
    </source>
</evidence>
<evidence type="ECO:0000313" key="9">
    <source>
        <dbReference type="EMBL" id="KAF6136684.1"/>
    </source>
</evidence>
<accession>A0A7J7L2B8</accession>
<keyword evidence="2" id="KW-0813">Transport</keyword>
<keyword evidence="10" id="KW-1185">Reference proteome</keyword>
<dbReference type="PANTHER" id="PTHR13003">
    <property type="entry name" value="NUP107-RELATED"/>
    <property type="match status" value="1"/>
</dbReference>
<reference evidence="9 10" key="1">
    <citation type="journal article" date="2020" name="IScience">
        <title>Genome Sequencing of the Endangered Kingdonia uniflora (Circaeasteraceae, Ranunculales) Reveals Potential Mechanisms of Evolutionary Specialization.</title>
        <authorList>
            <person name="Sun Y."/>
            <person name="Deng T."/>
            <person name="Zhang A."/>
            <person name="Moore M.J."/>
            <person name="Landis J.B."/>
            <person name="Lin N."/>
            <person name="Zhang H."/>
            <person name="Zhang X."/>
            <person name="Huang J."/>
            <person name="Zhang X."/>
            <person name="Sun H."/>
            <person name="Wang H."/>
        </authorList>
    </citation>
    <scope>NUCLEOTIDE SEQUENCE [LARGE SCALE GENOMIC DNA]</scope>
    <source>
        <strain evidence="9">TB1705</strain>
        <tissue evidence="9">Leaf</tissue>
    </source>
</reference>
<proteinExistence type="predicted"/>
<evidence type="ECO:0000256" key="4">
    <source>
        <dbReference type="ARBA" id="ARBA00022927"/>
    </source>
</evidence>
<comment type="subcellular location">
    <subcellularLocation>
        <location evidence="1">Nucleus</location>
        <location evidence="1">Nuclear pore complex</location>
    </subcellularLocation>
</comment>
<dbReference type="OrthoDB" id="3098at2759"/>
<keyword evidence="4" id="KW-0653">Protein transport</keyword>
<feature type="compositionally biased region" description="Polar residues" evidence="8">
    <location>
        <begin position="222"/>
        <end position="235"/>
    </location>
</feature>
<evidence type="ECO:0000256" key="1">
    <source>
        <dbReference type="ARBA" id="ARBA00004567"/>
    </source>
</evidence>
<dbReference type="GO" id="GO:0017056">
    <property type="term" value="F:structural constituent of nuclear pore"/>
    <property type="evidence" value="ECO:0007669"/>
    <property type="project" value="InterPro"/>
</dbReference>
<keyword evidence="3" id="KW-0509">mRNA transport</keyword>
<evidence type="ECO:0000256" key="6">
    <source>
        <dbReference type="ARBA" id="ARBA00023132"/>
    </source>
</evidence>
<keyword evidence="7" id="KW-0539">Nucleus</keyword>
<dbReference type="GO" id="GO:0006406">
    <property type="term" value="P:mRNA export from nucleus"/>
    <property type="evidence" value="ECO:0007669"/>
    <property type="project" value="TreeGrafter"/>
</dbReference>
<protein>
    <submittedName>
        <fullName evidence="9">Uncharacterized protein</fullName>
    </submittedName>
</protein>
<keyword evidence="5" id="KW-0811">Translocation</keyword>
<name>A0A7J7L2B8_9MAGN</name>
<feature type="region of interest" description="Disordered" evidence="8">
    <location>
        <begin position="219"/>
        <end position="242"/>
    </location>
</feature>
<dbReference type="AlphaFoldDB" id="A0A7J7L2B8"/>
<dbReference type="GO" id="GO:0000973">
    <property type="term" value="P:post-transcriptional tethering of RNA polymerase II gene DNA at nuclear periphery"/>
    <property type="evidence" value="ECO:0007669"/>
    <property type="project" value="TreeGrafter"/>
</dbReference>
<dbReference type="EMBL" id="JACGCM010002684">
    <property type="protein sequence ID" value="KAF6136684.1"/>
    <property type="molecule type" value="Genomic_DNA"/>
</dbReference>
<keyword evidence="6" id="KW-0906">Nuclear pore complex</keyword>
<sequence length="382" mass="42936">MILISEAGELIQFQSGVTMEISRLDAWYSSKDGLLEGPAAYIMLGLCRRCCLPELIIRCMQVSVSLVACGEIPECHDELIELVASSEYGLLHLFSQRQLQANRRLWCYDESDEEDSEENKSEEEDEVEEEQEIVGALIGDLTAAFLTMQEIIRSVQDSLMESQKVNRDLWVRFVEKSQTLETPSLEVDDGAVYGRGIHMGLMADARKGYFSNPAVGRGRGQEISSGGISNETWSESPHELQQRPTISMFRGGRERFEESLKSFLSAEGVRGGRKVGAVPGKTQKLLRGRGVEKDSRQQTMDPSTPYLEVDLDLEASLRPCPHMKAMVPAAPNHLPRKSDIVVAENSGIDEYSRLLLWQKIQEYNSTRWTCYALSQGMKYLSH</sequence>
<evidence type="ECO:0000313" key="10">
    <source>
        <dbReference type="Proteomes" id="UP000541444"/>
    </source>
</evidence>
<evidence type="ECO:0000256" key="5">
    <source>
        <dbReference type="ARBA" id="ARBA00023010"/>
    </source>
</evidence>
<dbReference type="Proteomes" id="UP000541444">
    <property type="component" value="Unassembled WGS sequence"/>
</dbReference>
<gene>
    <name evidence="9" type="ORF">GIB67_018687</name>
</gene>
<dbReference type="PANTHER" id="PTHR13003:SF2">
    <property type="entry name" value="NUCLEAR PORE COMPLEX PROTEIN NUP107"/>
    <property type="match status" value="1"/>
</dbReference>
<evidence type="ECO:0000256" key="2">
    <source>
        <dbReference type="ARBA" id="ARBA00022448"/>
    </source>
</evidence>
<evidence type="ECO:0000256" key="8">
    <source>
        <dbReference type="SAM" id="MobiDB-lite"/>
    </source>
</evidence>
<comment type="caution">
    <text evidence="9">The sequence shown here is derived from an EMBL/GenBank/DDBJ whole genome shotgun (WGS) entry which is preliminary data.</text>
</comment>
<evidence type="ECO:0000256" key="7">
    <source>
        <dbReference type="ARBA" id="ARBA00023242"/>
    </source>
</evidence>
<organism evidence="9 10">
    <name type="scientific">Kingdonia uniflora</name>
    <dbReference type="NCBI Taxonomy" id="39325"/>
    <lineage>
        <taxon>Eukaryota</taxon>
        <taxon>Viridiplantae</taxon>
        <taxon>Streptophyta</taxon>
        <taxon>Embryophyta</taxon>
        <taxon>Tracheophyta</taxon>
        <taxon>Spermatophyta</taxon>
        <taxon>Magnoliopsida</taxon>
        <taxon>Ranunculales</taxon>
        <taxon>Circaeasteraceae</taxon>
        <taxon>Kingdonia</taxon>
    </lineage>
</organism>
<dbReference type="GO" id="GO:0031080">
    <property type="term" value="C:nuclear pore outer ring"/>
    <property type="evidence" value="ECO:0007669"/>
    <property type="project" value="TreeGrafter"/>
</dbReference>
<dbReference type="InterPro" id="IPR007252">
    <property type="entry name" value="Nup84/Nup107"/>
</dbReference>
<dbReference type="GO" id="GO:0006606">
    <property type="term" value="P:protein import into nucleus"/>
    <property type="evidence" value="ECO:0007669"/>
    <property type="project" value="TreeGrafter"/>
</dbReference>